<dbReference type="GO" id="GO:0005694">
    <property type="term" value="C:chromosome"/>
    <property type="evidence" value="ECO:0007669"/>
    <property type="project" value="InterPro"/>
</dbReference>
<accession>A0A2C9KW83</accession>
<dbReference type="VEuPathDB" id="VectorBase:BGLAX_037962"/>
<feature type="domain" description="SMC hinge" evidence="2">
    <location>
        <begin position="18"/>
        <end position="99"/>
    </location>
</feature>
<gene>
    <name evidence="3" type="primary">106058188</name>
</gene>
<dbReference type="GO" id="GO:0006302">
    <property type="term" value="P:double-strand break repair"/>
    <property type="evidence" value="ECO:0007669"/>
    <property type="project" value="InterPro"/>
</dbReference>
<feature type="region of interest" description="Disordered" evidence="1">
    <location>
        <begin position="213"/>
        <end position="300"/>
    </location>
</feature>
<dbReference type="InterPro" id="IPR038892">
    <property type="entry name" value="SMCHD1"/>
</dbReference>
<dbReference type="PANTHER" id="PTHR22640">
    <property type="entry name" value="STRUCTURAL MAINTENANCE OF CHROMOSOMES FLEXIBLE HINGE DOMAIN-CONTAINING PROTEIN 1"/>
    <property type="match status" value="1"/>
</dbReference>
<dbReference type="STRING" id="6526.A0A2C9KW83"/>
<reference evidence="3" key="1">
    <citation type="submission" date="2020-05" db="UniProtKB">
        <authorList>
            <consortium name="EnsemblMetazoa"/>
        </authorList>
    </citation>
    <scope>IDENTIFICATION</scope>
    <source>
        <strain evidence="3">BB02</strain>
    </source>
</reference>
<dbReference type="GO" id="GO:0005524">
    <property type="term" value="F:ATP binding"/>
    <property type="evidence" value="ECO:0007669"/>
    <property type="project" value="InterPro"/>
</dbReference>
<dbReference type="Pfam" id="PF06470">
    <property type="entry name" value="SMC_hinge"/>
    <property type="match status" value="1"/>
</dbReference>
<dbReference type="KEGG" id="bgt:106058188"/>
<sequence>MYCNFITCCSVLQAKEVYQRTQGRQQVLPLDSIYRKNLPEWDKPLPHIRFQPKYKPAGNPVYARNLLEFTRDEESCRVVFGMLLGDTLILDTLDQANQYRQEIIKYTHCPTILTRSGDRIRSNGKFGGTMNKAPPMDKLKGCVFGQPLPIAYHALCTQIETLEKYKTALAASIQSHDELQEQINLQKDPETLEKYKECKEAEVKLKEVEQKLGMNMPTRNLKHQTSTPTGTEPALKKTKSEQSPATPSRLSVVHPSPRSRNGPSPIVVDPSATPSRMSSRIASMTTVISEDGRKRLKKSL</sequence>
<protein>
    <recommendedName>
        <fullName evidence="2">SMC hinge domain-containing protein</fullName>
    </recommendedName>
</protein>
<dbReference type="EnsemblMetazoa" id="BGLB024208-RA">
    <property type="protein sequence ID" value="BGLB024208-PA"/>
    <property type="gene ID" value="BGLB024208"/>
</dbReference>
<evidence type="ECO:0000259" key="2">
    <source>
        <dbReference type="Pfam" id="PF06470"/>
    </source>
</evidence>
<dbReference type="Proteomes" id="UP000076420">
    <property type="component" value="Unassembled WGS sequence"/>
</dbReference>
<evidence type="ECO:0000256" key="1">
    <source>
        <dbReference type="SAM" id="MobiDB-lite"/>
    </source>
</evidence>
<dbReference type="InterPro" id="IPR036277">
    <property type="entry name" value="SMC_hinge_sf"/>
</dbReference>
<evidence type="ECO:0000313" key="3">
    <source>
        <dbReference type="EnsemblMetazoa" id="BGLB024208-PA"/>
    </source>
</evidence>
<proteinExistence type="predicted"/>
<dbReference type="PANTHER" id="PTHR22640:SF2">
    <property type="entry name" value="STRUCTURAL MAINTENANCE OF CHROMOSOMES FLEXIBLE HINGE DOMAIN-CONTAINING PROTEIN 1"/>
    <property type="match status" value="1"/>
</dbReference>
<dbReference type="VEuPathDB" id="VectorBase:BGLB024208"/>
<dbReference type="GO" id="GO:0051276">
    <property type="term" value="P:chromosome organization"/>
    <property type="evidence" value="ECO:0007669"/>
    <property type="project" value="InterPro"/>
</dbReference>
<organism evidence="3 4">
    <name type="scientific">Biomphalaria glabrata</name>
    <name type="common">Bloodfluke planorb</name>
    <name type="synonym">Freshwater snail</name>
    <dbReference type="NCBI Taxonomy" id="6526"/>
    <lineage>
        <taxon>Eukaryota</taxon>
        <taxon>Metazoa</taxon>
        <taxon>Spiralia</taxon>
        <taxon>Lophotrochozoa</taxon>
        <taxon>Mollusca</taxon>
        <taxon>Gastropoda</taxon>
        <taxon>Heterobranchia</taxon>
        <taxon>Euthyneura</taxon>
        <taxon>Panpulmonata</taxon>
        <taxon>Hygrophila</taxon>
        <taxon>Lymnaeoidea</taxon>
        <taxon>Planorbidae</taxon>
        <taxon>Biomphalaria</taxon>
    </lineage>
</organism>
<name>A0A2C9KW83_BIOGL</name>
<feature type="compositionally biased region" description="Polar residues" evidence="1">
    <location>
        <begin position="272"/>
        <end position="288"/>
    </location>
</feature>
<dbReference type="Gene3D" id="3.30.70.1620">
    <property type="match status" value="1"/>
</dbReference>
<dbReference type="InterPro" id="IPR010935">
    <property type="entry name" value="SMC_hinge"/>
</dbReference>
<dbReference type="SUPFAM" id="SSF75553">
    <property type="entry name" value="Smc hinge domain"/>
    <property type="match status" value="1"/>
</dbReference>
<dbReference type="AlphaFoldDB" id="A0A2C9KW83"/>
<evidence type="ECO:0000313" key="4">
    <source>
        <dbReference type="Proteomes" id="UP000076420"/>
    </source>
</evidence>